<proteinExistence type="inferred from homology"/>
<accession>A0A7J6MT23</accession>
<dbReference type="InterPro" id="IPR015422">
    <property type="entry name" value="PyrdxlP-dep_Trfase_small"/>
</dbReference>
<protein>
    <submittedName>
        <fullName evidence="12">Serine palmitoyltransferase, long chain base subunit, variant 2</fullName>
    </submittedName>
</protein>
<keyword evidence="10" id="KW-0472">Membrane</keyword>
<reference evidence="12 13" key="1">
    <citation type="submission" date="2020-04" db="EMBL/GenBank/DDBJ databases">
        <title>Perkinsus olseni comparative genomics.</title>
        <authorList>
            <person name="Bogema D.R."/>
        </authorList>
    </citation>
    <scope>NUCLEOTIDE SEQUENCE [LARGE SCALE GENOMIC DNA]</scope>
    <source>
        <strain evidence="12">ATCC PRA-31</strain>
    </source>
</reference>
<evidence type="ECO:0000256" key="10">
    <source>
        <dbReference type="SAM" id="Phobius"/>
    </source>
</evidence>
<dbReference type="GO" id="GO:0003676">
    <property type="term" value="F:nucleic acid binding"/>
    <property type="evidence" value="ECO:0007669"/>
    <property type="project" value="InterPro"/>
</dbReference>
<keyword evidence="4" id="KW-0540">Nuclease</keyword>
<dbReference type="Pfam" id="PF02265">
    <property type="entry name" value="S1-P1_nuclease"/>
    <property type="match status" value="1"/>
</dbReference>
<keyword evidence="7" id="KW-0378">Hydrolase</keyword>
<evidence type="ECO:0000256" key="6">
    <source>
        <dbReference type="ARBA" id="ARBA00022759"/>
    </source>
</evidence>
<dbReference type="Proteomes" id="UP000572268">
    <property type="component" value="Unassembled WGS sequence"/>
</dbReference>
<gene>
    <name evidence="12" type="primary">SPTLC3_2</name>
    <name evidence="12" type="ORF">FOL46_004585</name>
</gene>
<dbReference type="GO" id="GO:0046513">
    <property type="term" value="P:ceramide biosynthetic process"/>
    <property type="evidence" value="ECO:0007669"/>
    <property type="project" value="TreeGrafter"/>
</dbReference>
<dbReference type="GO" id="GO:0006308">
    <property type="term" value="P:DNA catabolic process"/>
    <property type="evidence" value="ECO:0007669"/>
    <property type="project" value="InterPro"/>
</dbReference>
<feature type="transmembrane region" description="Helical" evidence="10">
    <location>
        <begin position="20"/>
        <end position="39"/>
    </location>
</feature>
<dbReference type="InterPro" id="IPR015424">
    <property type="entry name" value="PyrdxlP-dep_Trfase"/>
</dbReference>
<evidence type="ECO:0000259" key="11">
    <source>
        <dbReference type="Pfam" id="PF00155"/>
    </source>
</evidence>
<dbReference type="Gene3D" id="1.10.575.10">
    <property type="entry name" value="P1 Nuclease"/>
    <property type="match status" value="1"/>
</dbReference>
<evidence type="ECO:0000256" key="1">
    <source>
        <dbReference type="ARBA" id="ARBA00001933"/>
    </source>
</evidence>
<evidence type="ECO:0000313" key="13">
    <source>
        <dbReference type="Proteomes" id="UP000572268"/>
    </source>
</evidence>
<evidence type="ECO:0000256" key="8">
    <source>
        <dbReference type="ARBA" id="ARBA00023157"/>
    </source>
</evidence>
<dbReference type="CDD" id="cd11010">
    <property type="entry name" value="S1-P1_nuclease"/>
    <property type="match status" value="1"/>
</dbReference>
<dbReference type="Gene3D" id="3.90.1150.10">
    <property type="entry name" value="Aspartate Aminotransferase, domain 1"/>
    <property type="match status" value="2"/>
</dbReference>
<feature type="transmembrane region" description="Helical" evidence="10">
    <location>
        <begin position="286"/>
        <end position="305"/>
    </location>
</feature>
<evidence type="ECO:0000256" key="3">
    <source>
        <dbReference type="ARBA" id="ARBA00022679"/>
    </source>
</evidence>
<evidence type="ECO:0000256" key="5">
    <source>
        <dbReference type="ARBA" id="ARBA00022723"/>
    </source>
</evidence>
<dbReference type="GO" id="GO:0046872">
    <property type="term" value="F:metal ion binding"/>
    <property type="evidence" value="ECO:0007669"/>
    <property type="project" value="UniProtKB-KW"/>
</dbReference>
<keyword evidence="10" id="KW-0812">Transmembrane</keyword>
<dbReference type="GO" id="GO:0016788">
    <property type="term" value="F:hydrolase activity, acting on ester bonds"/>
    <property type="evidence" value="ECO:0007669"/>
    <property type="project" value="InterPro"/>
</dbReference>
<dbReference type="InterPro" id="IPR015421">
    <property type="entry name" value="PyrdxlP-dep_Trfase_major"/>
</dbReference>
<keyword evidence="9" id="KW-0325">Glycoprotein</keyword>
<keyword evidence="5" id="KW-0479">Metal-binding</keyword>
<dbReference type="GO" id="GO:0030170">
    <property type="term" value="F:pyridoxal phosphate binding"/>
    <property type="evidence" value="ECO:0007669"/>
    <property type="project" value="InterPro"/>
</dbReference>
<feature type="transmembrane region" description="Helical" evidence="10">
    <location>
        <begin position="1095"/>
        <end position="1117"/>
    </location>
</feature>
<sequence>MISGPLQSPPYEAFADVDTTVYTFTVVFMIVLAVLLFLADDKRGTRPKSSMAYYTIFYPDESIPWGHFPFNDYIGGLFGLGINKETILKFVSRFVRRSPSDSSPRAEGNRSLSPRFEHEYLTWPTVLHAYWQFVVLFVKGISKEALWTVTFSKNENDTENWNTEWWKEFYTQHLYHRIEDCFNQVISSAPGSTIDVCLRDRPHDIFKRYGRLHLTGKVRRGCINLASYNYLGFGGRDDYCTPKVIEAIKEYGFASGVSSRAEVGGTNSLHVKLEAMVADYLGKEDALVMGMGFATNSMLLAAIALTSPQYADKKTLFVSDSLNHKSIVEGVKQSTAKVIGFKHNDMRDLENVLDRETRSGKWAKIIILTEGVYSMEGEFCRLREIVTLKYRYHCYLWLDEAHSIGAVGPTGRGVTELLGVDTKHVDMMMGTFTKSFGSNGGYVAGDKTLIDYLRATSTGFLHASAMTPMVASQIIAAFEVMRTPRGEEKIHAIRENSNYLRSELRKLELTVIGDIDSPVICVLLCVPETVPTFFRAALKRNLACVVVGYPAVPVLLSRARFCVSASHTREQIDYTISMMKEVAKETGICYNNSVPEEEAISYRHWLSHAPLETVELPHLSDYWKPDDLVPNCKFEVPHNGLIFPSEDTSTVSSTPVEGADRDAPLQEFAVFDPLSLIHSPPKAVTEPAFAVIDERGVGACGPRGFYGTTLEHLELEKVIKDFLETEAAILYSHHALTASSAAQAFIKKNDFVIIHKYATYGIRTGVKLSRCRNVTWWSGDIDELFDLVEAKMREVKLSSHVARVWVVMDAQFGVDLRKVVDIKDDFGAYLLLDDTYGIGTVGATGRGYCEHYGVRCSSVDILVGSLEQTFGSQGGFCVGKQTTIDHQTLYGSGYCFSASSPPASCKVATEAIKRVQGSERLARVQANTRRLRRDLEDMGADMITDAQSFAQLVRVNDAQKVASVMQERGFVVQPLLSSPLESEGLASEKNSLIRICVGAHHSPESIDQLAPVRDLTTLPPLWPCFFPFLQKPAASVPHDNRRCPSVYKGRRLNDDPIFSHLEIGYGEAIIGLGCGCVSAGVMGVLSAYTRKRCLLSGYVLLSVVLGGSLLVVAYVLASISRSDAVRFATVCGRRRKTGALYGSERMIQLMSEYESMRQALDNCIAKYGQLLRAAERRYHCGGACEAGSPLFGWPLGTGKGGVVPPESAEDLLLEPCVKGIVEDLHQQASSNATASLAAAMPLLLSGLCGSLICCSRAQKRLERIRQRGPYHLASSGEYDTLCDEWAEMKSWTPESAKQLLMMVTRSIALFVAVVVQLLRHANAWGQDGHFIIAAIAEWIVSDRVIAGVNETLGRGQDMIGVAAWADTASHSAQYRWTAPLHYVDTPTRQCKMVYQRDCPNDFCVIGAIYNYTNRAVSNTVSRAEKEFAMKLVIHFLGDVHQPLHVGFTGDHGGNGIHVTTDFAPPGPRHKEESRLHRVWDSGLITQDEFELRVQRRREHRKIPPHPPYKHKYEERWHELLEHLWAKLSKGGEFAKHREEWLAPCRLKGLQECSKTMAEESLAVACSAAYHDEYRRWIADGDVLDRDYFLTRNPLMEEQLAKGGVRLAWVLQQMFGSKRHRHSRRSRRPKTGEDVVVEYV</sequence>
<dbReference type="InterPro" id="IPR004839">
    <property type="entry name" value="Aminotransferase_I/II_large"/>
</dbReference>
<name>A0A7J6MT23_PEROL</name>
<evidence type="ECO:0000256" key="7">
    <source>
        <dbReference type="ARBA" id="ARBA00022801"/>
    </source>
</evidence>
<evidence type="ECO:0000256" key="2">
    <source>
        <dbReference type="ARBA" id="ARBA00009547"/>
    </source>
</evidence>
<keyword evidence="3 12" id="KW-0808">Transferase</keyword>
<dbReference type="InterPro" id="IPR050087">
    <property type="entry name" value="AON_synthase_class-II"/>
</dbReference>
<evidence type="ECO:0000256" key="9">
    <source>
        <dbReference type="ARBA" id="ARBA00023180"/>
    </source>
</evidence>
<evidence type="ECO:0000256" key="4">
    <source>
        <dbReference type="ARBA" id="ARBA00022722"/>
    </source>
</evidence>
<dbReference type="PANTHER" id="PTHR13693:SF3">
    <property type="entry name" value="LD36009P"/>
    <property type="match status" value="1"/>
</dbReference>
<keyword evidence="8" id="KW-1015">Disulfide bond</keyword>
<dbReference type="GO" id="GO:0016020">
    <property type="term" value="C:membrane"/>
    <property type="evidence" value="ECO:0007669"/>
    <property type="project" value="GOC"/>
</dbReference>
<keyword evidence="10" id="KW-1133">Transmembrane helix</keyword>
<dbReference type="InterPro" id="IPR003154">
    <property type="entry name" value="S1/P1nuclease"/>
</dbReference>
<dbReference type="EMBL" id="JABANN010000028">
    <property type="protein sequence ID" value="KAF4674576.1"/>
    <property type="molecule type" value="Genomic_DNA"/>
</dbReference>
<feature type="domain" description="Aminotransferase class I/classII large" evidence="11">
    <location>
        <begin position="221"/>
        <end position="576"/>
    </location>
</feature>
<dbReference type="CDD" id="cd06454">
    <property type="entry name" value="KBL_like"/>
    <property type="match status" value="1"/>
</dbReference>
<comment type="cofactor">
    <cofactor evidence="1">
        <name>pyridoxal 5'-phosphate</name>
        <dbReference type="ChEBI" id="CHEBI:597326"/>
    </cofactor>
</comment>
<dbReference type="GO" id="GO:0046512">
    <property type="term" value="P:sphingosine biosynthetic process"/>
    <property type="evidence" value="ECO:0007669"/>
    <property type="project" value="TreeGrafter"/>
</dbReference>
<keyword evidence="6" id="KW-0255">Endonuclease</keyword>
<feature type="transmembrane region" description="Helical" evidence="10">
    <location>
        <begin position="1068"/>
        <end position="1088"/>
    </location>
</feature>
<organism evidence="12 13">
    <name type="scientific">Perkinsus olseni</name>
    <name type="common">Perkinsus atlanticus</name>
    <dbReference type="NCBI Taxonomy" id="32597"/>
    <lineage>
        <taxon>Eukaryota</taxon>
        <taxon>Sar</taxon>
        <taxon>Alveolata</taxon>
        <taxon>Perkinsozoa</taxon>
        <taxon>Perkinsea</taxon>
        <taxon>Perkinsida</taxon>
        <taxon>Perkinsidae</taxon>
        <taxon>Perkinsus</taxon>
    </lineage>
</organism>
<dbReference type="GO" id="GO:0004758">
    <property type="term" value="F:serine C-palmitoyltransferase activity"/>
    <property type="evidence" value="ECO:0007669"/>
    <property type="project" value="TreeGrafter"/>
</dbReference>
<dbReference type="PANTHER" id="PTHR13693">
    <property type="entry name" value="CLASS II AMINOTRANSFERASE/8-AMINO-7-OXONONANOATE SYNTHASE"/>
    <property type="match status" value="1"/>
</dbReference>
<dbReference type="InterPro" id="IPR008947">
    <property type="entry name" value="PLipase_C/P1_nuclease_dom_sf"/>
</dbReference>
<comment type="similarity">
    <text evidence="2">Belongs to the nuclease type I family.</text>
</comment>
<dbReference type="SUPFAM" id="SSF53383">
    <property type="entry name" value="PLP-dependent transferases"/>
    <property type="match status" value="2"/>
</dbReference>
<comment type="caution">
    <text evidence="12">The sequence shown here is derived from an EMBL/GenBank/DDBJ whole genome shotgun (WGS) entry which is preliminary data.</text>
</comment>
<dbReference type="GO" id="GO:0004519">
    <property type="term" value="F:endonuclease activity"/>
    <property type="evidence" value="ECO:0007669"/>
    <property type="project" value="UniProtKB-KW"/>
</dbReference>
<evidence type="ECO:0000313" key="12">
    <source>
        <dbReference type="EMBL" id="KAF4674576.1"/>
    </source>
</evidence>
<dbReference type="Pfam" id="PF00155">
    <property type="entry name" value="Aminotran_1_2"/>
    <property type="match status" value="2"/>
</dbReference>
<dbReference type="GO" id="GO:0017059">
    <property type="term" value="C:serine palmitoyltransferase complex"/>
    <property type="evidence" value="ECO:0007669"/>
    <property type="project" value="TreeGrafter"/>
</dbReference>
<dbReference type="SUPFAM" id="SSF48537">
    <property type="entry name" value="Phospholipase C/P1 nuclease"/>
    <property type="match status" value="1"/>
</dbReference>
<feature type="domain" description="Aminotransferase class I/classII large" evidence="11">
    <location>
        <begin position="693"/>
        <end position="1010"/>
    </location>
</feature>
<dbReference type="Gene3D" id="3.40.640.10">
    <property type="entry name" value="Type I PLP-dependent aspartate aminotransferase-like (Major domain)"/>
    <property type="match status" value="2"/>
</dbReference>